<dbReference type="Proteomes" id="UP000325684">
    <property type="component" value="Unassembled WGS sequence"/>
</dbReference>
<reference evidence="1 2" key="1">
    <citation type="journal article" date="2019" name="Microorganisms">
        <title>Genome Insights into the Novel Species Microvirga brassicacearum, a Rapeseed Endophyte with Biotechnological Potential.</title>
        <authorList>
            <person name="Jimenez-Gomez A."/>
            <person name="Saati-Santamaria Z."/>
            <person name="Igual J.M."/>
            <person name="Rivas R."/>
            <person name="Mateos P.F."/>
            <person name="Garcia-Fraile P."/>
        </authorList>
    </citation>
    <scope>NUCLEOTIDE SEQUENCE [LARGE SCALE GENOMIC DNA]</scope>
    <source>
        <strain evidence="1 2">CDVBN77</strain>
    </source>
</reference>
<evidence type="ECO:0000313" key="1">
    <source>
        <dbReference type="EMBL" id="KAB0269072.1"/>
    </source>
</evidence>
<name>A0A5N3PH51_9HYPH</name>
<dbReference type="Pfam" id="PF04985">
    <property type="entry name" value="Phage_tube"/>
    <property type="match status" value="1"/>
</dbReference>
<accession>A0A5N3PH51</accession>
<sequence>MATLYEMDAANLFCDDLDPSNSQFLALEEVRIPALQEKTHEHTGGGAAMTMRMGMAVFEALELTFKLRGINPDVMNKIMTPGRSRKKYTILGNVRDIEAATEFSAKVVIEGRLTKVDMGTFSRDSGISTDYQVDEITHYELWLNNQEKYYINVFRGPPGIRIDGAPVYAGMGRNLGLS</sequence>
<dbReference type="AlphaFoldDB" id="A0A5N3PH51"/>
<keyword evidence="2" id="KW-1185">Reference proteome</keyword>
<gene>
    <name evidence="1" type="ORF">FEZ63_02895</name>
</gene>
<evidence type="ECO:0000313" key="2">
    <source>
        <dbReference type="Proteomes" id="UP000325684"/>
    </source>
</evidence>
<proteinExistence type="predicted"/>
<protein>
    <recommendedName>
        <fullName evidence="3">Phage tail protein</fullName>
    </recommendedName>
</protein>
<organism evidence="1 2">
    <name type="scientific">Microvirga brassicacearum</name>
    <dbReference type="NCBI Taxonomy" id="2580413"/>
    <lineage>
        <taxon>Bacteria</taxon>
        <taxon>Pseudomonadati</taxon>
        <taxon>Pseudomonadota</taxon>
        <taxon>Alphaproteobacteria</taxon>
        <taxon>Hyphomicrobiales</taxon>
        <taxon>Methylobacteriaceae</taxon>
        <taxon>Microvirga</taxon>
    </lineage>
</organism>
<evidence type="ECO:0008006" key="3">
    <source>
        <dbReference type="Google" id="ProtNLM"/>
    </source>
</evidence>
<dbReference type="OrthoDB" id="7834326at2"/>
<comment type="caution">
    <text evidence="1">The sequence shown here is derived from an EMBL/GenBank/DDBJ whole genome shotgun (WGS) entry which is preliminary data.</text>
</comment>
<dbReference type="InterPro" id="IPR006498">
    <property type="entry name" value="Tail_tube"/>
</dbReference>
<dbReference type="EMBL" id="VCMV01000003">
    <property type="protein sequence ID" value="KAB0269072.1"/>
    <property type="molecule type" value="Genomic_DNA"/>
</dbReference>
<dbReference type="RefSeq" id="WP_150942129.1">
    <property type="nucleotide sequence ID" value="NZ_VCMV01000003.1"/>
</dbReference>